<name>A0A9Q0MNQ9_9DIPT</name>
<dbReference type="OrthoDB" id="8250698at2759"/>
<dbReference type="SUPFAM" id="SSF56112">
    <property type="entry name" value="Protein kinase-like (PK-like)"/>
    <property type="match status" value="1"/>
</dbReference>
<dbReference type="Pfam" id="PF02958">
    <property type="entry name" value="EcKL"/>
    <property type="match status" value="1"/>
</dbReference>
<comment type="caution">
    <text evidence="2">The sequence shown here is derived from an EMBL/GenBank/DDBJ whole genome shotgun (WGS) entry which is preliminary data.</text>
</comment>
<feature type="domain" description="CHK kinase-like" evidence="1">
    <location>
        <begin position="129"/>
        <end position="315"/>
    </location>
</feature>
<organism evidence="2 3">
    <name type="scientific">Pseudolycoriella hygida</name>
    <dbReference type="NCBI Taxonomy" id="35572"/>
    <lineage>
        <taxon>Eukaryota</taxon>
        <taxon>Metazoa</taxon>
        <taxon>Ecdysozoa</taxon>
        <taxon>Arthropoda</taxon>
        <taxon>Hexapoda</taxon>
        <taxon>Insecta</taxon>
        <taxon>Pterygota</taxon>
        <taxon>Neoptera</taxon>
        <taxon>Endopterygota</taxon>
        <taxon>Diptera</taxon>
        <taxon>Nematocera</taxon>
        <taxon>Sciaroidea</taxon>
        <taxon>Sciaridae</taxon>
        <taxon>Pseudolycoriella</taxon>
    </lineage>
</organism>
<protein>
    <recommendedName>
        <fullName evidence="1">CHK kinase-like domain-containing protein</fullName>
    </recommendedName>
</protein>
<dbReference type="InterPro" id="IPR015897">
    <property type="entry name" value="CHK_kinase-like"/>
</dbReference>
<sequence length="394" mass="45319">MKVPQQDLPKWINEQFFVKVIRSCVSDKDVKILSFSINSASKSNDPFASPIFRATVTVWSKQTPQTNFSFILKVPSAARPVKEDISFENEISVYSSTLDEMHRLLNRAGENTQLGPRVIYYTAESNAVIVLEDLDEKMYLVPETTLNLDKTLATIFKLARWHATSFFMAKEHQSVSSFASGIFNKKYSENLTFMYESYRYFVNEIKTWEGYDDYAERLSKLESSFFAKGKDIFTAKTNGFNVLNHGDLNYKNILTKGDNEKNDILFVDYQYCVWATPAIDIFSVLYLVASAEIRQRFRNELITYYYNEFVKTLMSIGNLSKPPSMLDLQIELQQSGFLEVVIAVCHLPFLLVNEDVINDKTATAKLREVAYSNPEFKSIIKSQLPYFLTKGFLN</sequence>
<proteinExistence type="predicted"/>
<dbReference type="PANTHER" id="PTHR11012:SF12">
    <property type="entry name" value="CHK KINASE-LIKE DOMAIN-CONTAINING PROTEIN-RELATED"/>
    <property type="match status" value="1"/>
</dbReference>
<dbReference type="PANTHER" id="PTHR11012">
    <property type="entry name" value="PROTEIN KINASE-LIKE DOMAIN-CONTAINING"/>
    <property type="match status" value="1"/>
</dbReference>
<dbReference type="Gene3D" id="3.90.1200.10">
    <property type="match status" value="1"/>
</dbReference>
<evidence type="ECO:0000259" key="1">
    <source>
        <dbReference type="SMART" id="SM00587"/>
    </source>
</evidence>
<dbReference type="EMBL" id="WJQU01000004">
    <property type="protein sequence ID" value="KAJ6634989.1"/>
    <property type="molecule type" value="Genomic_DNA"/>
</dbReference>
<keyword evidence="3" id="KW-1185">Reference proteome</keyword>
<evidence type="ECO:0000313" key="2">
    <source>
        <dbReference type="EMBL" id="KAJ6634989.1"/>
    </source>
</evidence>
<gene>
    <name evidence="2" type="ORF">Bhyg_13571</name>
</gene>
<evidence type="ECO:0000313" key="3">
    <source>
        <dbReference type="Proteomes" id="UP001151699"/>
    </source>
</evidence>
<dbReference type="AlphaFoldDB" id="A0A9Q0MNQ9"/>
<dbReference type="SMART" id="SM00587">
    <property type="entry name" value="CHK"/>
    <property type="match status" value="1"/>
</dbReference>
<accession>A0A9Q0MNQ9</accession>
<dbReference type="InterPro" id="IPR004119">
    <property type="entry name" value="EcKL"/>
</dbReference>
<dbReference type="Proteomes" id="UP001151699">
    <property type="component" value="Chromosome C"/>
</dbReference>
<reference evidence="2" key="1">
    <citation type="submission" date="2022-07" db="EMBL/GenBank/DDBJ databases">
        <authorList>
            <person name="Trinca V."/>
            <person name="Uliana J.V.C."/>
            <person name="Torres T.T."/>
            <person name="Ward R.J."/>
            <person name="Monesi N."/>
        </authorList>
    </citation>
    <scope>NUCLEOTIDE SEQUENCE</scope>
    <source>
        <strain evidence="2">HSMRA1968</strain>
        <tissue evidence="2">Whole embryos</tissue>
    </source>
</reference>
<dbReference type="InterPro" id="IPR011009">
    <property type="entry name" value="Kinase-like_dom_sf"/>
</dbReference>